<dbReference type="GO" id="GO:0006337">
    <property type="term" value="P:nucleosome disassembly"/>
    <property type="evidence" value="ECO:0007669"/>
    <property type="project" value="EnsemblFungi"/>
</dbReference>
<evidence type="ECO:0000313" key="2">
    <source>
        <dbReference type="EMBL" id="CEP62812.1"/>
    </source>
</evidence>
<dbReference type="RefSeq" id="XP_022629034.1">
    <property type="nucleotide sequence ID" value="XM_022771874.1"/>
</dbReference>
<dbReference type="Pfam" id="PF00022">
    <property type="entry name" value="Actin"/>
    <property type="match status" value="1"/>
</dbReference>
<proteinExistence type="inferred from homology"/>
<dbReference type="GeneID" id="34686292"/>
<comment type="similarity">
    <text evidence="1">Belongs to the actin family.</text>
</comment>
<gene>
    <name evidence="2" type="ORF">LALA0_S06e04412g</name>
</gene>
<dbReference type="InterPro" id="IPR043129">
    <property type="entry name" value="ATPase_NBD"/>
</dbReference>
<dbReference type="AlphaFoldDB" id="A0A0C7N4B8"/>
<dbReference type="HOGENOM" id="CLU_566415_0_0_1"/>
<dbReference type="GO" id="GO:0005198">
    <property type="term" value="F:structural molecule activity"/>
    <property type="evidence" value="ECO:0007669"/>
    <property type="project" value="EnsemblFungi"/>
</dbReference>
<evidence type="ECO:0000256" key="1">
    <source>
        <dbReference type="RuleBase" id="RU000487"/>
    </source>
</evidence>
<sequence length="396" mass="43656">MSIVIHNGTHTTVAGFSQVDMPQLLCSSSYTKNANDELVFDTDEIIDGPETPVFTIMSPEGVPYDWEALEKQWQWIVETKLGAKLEETPLVVTVAPDITPEIKTQYSELALGRLKVPVFQMVSEPLAVSLSLGRNTALVIDIGAAKTTVTPIIEGTILSSAAIRSRFAGDFLDFQIHETLKKTIHGEEKEESSSSNPSFSAFCNSRTWIQEFKAYMLQVSPSRLQEMDSATVDMLGLNIPKNFLYQKRKTVSLTQKECCLITEGIFQPSVASSQFANEEGLSDIVSKVVKKAGAATTQNSSTSNVTSAEQIHTALLTNIIITGSSSLIAGLEQRIVNDLSYQFPQYKLSSFANPLVLDRKLQSWHGGVTMANLPSWDLGDWVSRKDLETTKTEENY</sequence>
<dbReference type="Gene3D" id="3.30.420.40">
    <property type="match status" value="2"/>
</dbReference>
<dbReference type="GO" id="GO:0045944">
    <property type="term" value="P:positive regulation of transcription by RNA polymerase II"/>
    <property type="evidence" value="ECO:0007669"/>
    <property type="project" value="EnsemblFungi"/>
</dbReference>
<dbReference type="SMART" id="SM00268">
    <property type="entry name" value="ACTIN"/>
    <property type="match status" value="1"/>
</dbReference>
<accession>A0A0C7N4B8</accession>
<dbReference type="Proteomes" id="UP000054304">
    <property type="component" value="Unassembled WGS sequence"/>
</dbReference>
<dbReference type="InterPro" id="IPR004000">
    <property type="entry name" value="Actin"/>
</dbReference>
<reference evidence="2 3" key="1">
    <citation type="submission" date="2014-12" db="EMBL/GenBank/DDBJ databases">
        <authorList>
            <person name="Neuveglise Cecile"/>
        </authorList>
    </citation>
    <scope>NUCLEOTIDE SEQUENCE [LARGE SCALE GENOMIC DNA]</scope>
    <source>
        <strain evidence="2 3">CBS 12615</strain>
    </source>
</reference>
<protein>
    <submittedName>
        <fullName evidence="2">LALA0S06e04412g1_1</fullName>
    </submittedName>
</protein>
<organism evidence="2 3">
    <name type="scientific">Lachancea lanzarotensis</name>
    <dbReference type="NCBI Taxonomy" id="1245769"/>
    <lineage>
        <taxon>Eukaryota</taxon>
        <taxon>Fungi</taxon>
        <taxon>Dikarya</taxon>
        <taxon>Ascomycota</taxon>
        <taxon>Saccharomycotina</taxon>
        <taxon>Saccharomycetes</taxon>
        <taxon>Saccharomycetales</taxon>
        <taxon>Saccharomycetaceae</taxon>
        <taxon>Lachancea</taxon>
    </lineage>
</organism>
<evidence type="ECO:0000313" key="3">
    <source>
        <dbReference type="Proteomes" id="UP000054304"/>
    </source>
</evidence>
<name>A0A0C7N4B8_9SACH</name>
<dbReference type="Gene3D" id="3.90.640.10">
    <property type="entry name" value="Actin, Chain A, domain 4"/>
    <property type="match status" value="1"/>
</dbReference>
<dbReference type="EMBL" id="LN736365">
    <property type="protein sequence ID" value="CEP62812.1"/>
    <property type="molecule type" value="Genomic_DNA"/>
</dbReference>
<dbReference type="GO" id="GO:0016586">
    <property type="term" value="C:RSC-type complex"/>
    <property type="evidence" value="ECO:0007669"/>
    <property type="project" value="EnsemblFungi"/>
</dbReference>
<dbReference type="SUPFAM" id="SSF53067">
    <property type="entry name" value="Actin-like ATPase domain"/>
    <property type="match status" value="2"/>
</dbReference>
<dbReference type="GO" id="GO:0006368">
    <property type="term" value="P:transcription elongation by RNA polymerase II"/>
    <property type="evidence" value="ECO:0007669"/>
    <property type="project" value="EnsemblFungi"/>
</dbReference>
<keyword evidence="3" id="KW-1185">Reference proteome</keyword>
<dbReference type="PANTHER" id="PTHR11937">
    <property type="entry name" value="ACTIN"/>
    <property type="match status" value="1"/>
</dbReference>
<dbReference type="GO" id="GO:0016514">
    <property type="term" value="C:SWI/SNF complex"/>
    <property type="evidence" value="ECO:0007669"/>
    <property type="project" value="EnsemblFungi"/>
</dbReference>
<dbReference type="OrthoDB" id="5132116at2759"/>
<dbReference type="STRING" id="1245769.A0A0C7N4B8"/>